<keyword evidence="2" id="KW-0812">Transmembrane</keyword>
<evidence type="ECO:0008006" key="5">
    <source>
        <dbReference type="Google" id="ProtNLM"/>
    </source>
</evidence>
<accession>A0A518DZE4</accession>
<evidence type="ECO:0000256" key="2">
    <source>
        <dbReference type="SAM" id="Phobius"/>
    </source>
</evidence>
<dbReference type="Proteomes" id="UP000317648">
    <property type="component" value="Chromosome"/>
</dbReference>
<dbReference type="KEGG" id="lcre:Pla8534_50610"/>
<feature type="transmembrane region" description="Helical" evidence="2">
    <location>
        <begin position="28"/>
        <end position="52"/>
    </location>
</feature>
<organism evidence="3 4">
    <name type="scientific">Lignipirellula cremea</name>
    <dbReference type="NCBI Taxonomy" id="2528010"/>
    <lineage>
        <taxon>Bacteria</taxon>
        <taxon>Pseudomonadati</taxon>
        <taxon>Planctomycetota</taxon>
        <taxon>Planctomycetia</taxon>
        <taxon>Pirellulales</taxon>
        <taxon>Pirellulaceae</taxon>
        <taxon>Lignipirellula</taxon>
    </lineage>
</organism>
<evidence type="ECO:0000256" key="1">
    <source>
        <dbReference type="SAM" id="MobiDB-lite"/>
    </source>
</evidence>
<sequence>MAPVIGPANKSSTRRSIPSRAERRQAQLMIYGGFGLLAVLLILGICGLLLIMKPELVLPETAERPGGSGGSTVPGGGFSTAAPADRWADATVAELEHNGVKVRVDYVDVGDVATRNNANAVEVFTDRDYLHVTLSLENTNAAPVAYRSWQGNTFPGGSLAQVKLTDNSGAEYAQATFPGARSVKGHLADAQLDPKEKVTDTLIFQPRAGQDPRAATFYLLELPAGAHGAEGEYRFRIPRNMLEEAPSLGGPGSEGFTLPPDGMSSE</sequence>
<evidence type="ECO:0000313" key="3">
    <source>
        <dbReference type="EMBL" id="QDU97216.1"/>
    </source>
</evidence>
<feature type="region of interest" description="Disordered" evidence="1">
    <location>
        <begin position="244"/>
        <end position="266"/>
    </location>
</feature>
<gene>
    <name evidence="3" type="ORF">Pla8534_50610</name>
</gene>
<keyword evidence="2" id="KW-0472">Membrane</keyword>
<dbReference type="AlphaFoldDB" id="A0A518DZE4"/>
<dbReference type="EMBL" id="CP036433">
    <property type="protein sequence ID" value="QDU97216.1"/>
    <property type="molecule type" value="Genomic_DNA"/>
</dbReference>
<keyword evidence="4" id="KW-1185">Reference proteome</keyword>
<reference evidence="3 4" key="1">
    <citation type="submission" date="2019-02" db="EMBL/GenBank/DDBJ databases">
        <title>Deep-cultivation of Planctomycetes and their phenomic and genomic characterization uncovers novel biology.</title>
        <authorList>
            <person name="Wiegand S."/>
            <person name="Jogler M."/>
            <person name="Boedeker C."/>
            <person name="Pinto D."/>
            <person name="Vollmers J."/>
            <person name="Rivas-Marin E."/>
            <person name="Kohn T."/>
            <person name="Peeters S.H."/>
            <person name="Heuer A."/>
            <person name="Rast P."/>
            <person name="Oberbeckmann S."/>
            <person name="Bunk B."/>
            <person name="Jeske O."/>
            <person name="Meyerdierks A."/>
            <person name="Storesund J.E."/>
            <person name="Kallscheuer N."/>
            <person name="Luecker S."/>
            <person name="Lage O.M."/>
            <person name="Pohl T."/>
            <person name="Merkel B.J."/>
            <person name="Hornburger P."/>
            <person name="Mueller R.-W."/>
            <person name="Bruemmer F."/>
            <person name="Labrenz M."/>
            <person name="Spormann A.M."/>
            <person name="Op den Camp H."/>
            <person name="Overmann J."/>
            <person name="Amann R."/>
            <person name="Jetten M.S.M."/>
            <person name="Mascher T."/>
            <person name="Medema M.H."/>
            <person name="Devos D.P."/>
            <person name="Kaster A.-K."/>
            <person name="Ovreas L."/>
            <person name="Rohde M."/>
            <person name="Galperin M.Y."/>
            <person name="Jogler C."/>
        </authorList>
    </citation>
    <scope>NUCLEOTIDE SEQUENCE [LARGE SCALE GENOMIC DNA]</scope>
    <source>
        <strain evidence="3 4">Pla85_3_4</strain>
    </source>
</reference>
<evidence type="ECO:0000313" key="4">
    <source>
        <dbReference type="Proteomes" id="UP000317648"/>
    </source>
</evidence>
<proteinExistence type="predicted"/>
<keyword evidence="2" id="KW-1133">Transmembrane helix</keyword>
<name>A0A518DZE4_9BACT</name>
<protein>
    <recommendedName>
        <fullName evidence="5">DUF4352 domain-containing protein</fullName>
    </recommendedName>
</protein>